<dbReference type="PANTHER" id="PTHR34427">
    <property type="entry name" value="DUF4283 DOMAIN PROTEIN"/>
    <property type="match status" value="1"/>
</dbReference>
<dbReference type="Gramene" id="mRNA:HanXRQr2_Chr11g0517601">
    <property type="protein sequence ID" value="mRNA:HanXRQr2_Chr11g0517601"/>
    <property type="gene ID" value="HanXRQr2_Chr11g0517601"/>
</dbReference>
<dbReference type="AlphaFoldDB" id="A0A9K3HTX9"/>
<accession>A0A9K3HTX9</accession>
<feature type="region of interest" description="Disordered" evidence="1">
    <location>
        <begin position="312"/>
        <end position="355"/>
    </location>
</feature>
<keyword evidence="3" id="KW-1185">Reference proteome</keyword>
<protein>
    <recommendedName>
        <fullName evidence="4">DUF4283 domain-containing protein</fullName>
    </recommendedName>
</protein>
<reference evidence="2" key="2">
    <citation type="submission" date="2020-06" db="EMBL/GenBank/DDBJ databases">
        <title>Helianthus annuus Genome sequencing and assembly Release 2.</title>
        <authorList>
            <person name="Gouzy J."/>
            <person name="Langlade N."/>
            <person name="Munos S."/>
        </authorList>
    </citation>
    <scope>NUCLEOTIDE SEQUENCE</scope>
    <source>
        <tissue evidence="2">Leaves</tissue>
    </source>
</reference>
<evidence type="ECO:0000313" key="2">
    <source>
        <dbReference type="EMBL" id="KAF5784274.1"/>
    </source>
</evidence>
<evidence type="ECO:0008006" key="4">
    <source>
        <dbReference type="Google" id="ProtNLM"/>
    </source>
</evidence>
<comment type="caution">
    <text evidence="2">The sequence shown here is derived from an EMBL/GenBank/DDBJ whole genome shotgun (WGS) entry which is preliminary data.</text>
</comment>
<gene>
    <name evidence="2" type="ORF">HanXRQr2_Chr11g0517601</name>
</gene>
<evidence type="ECO:0000256" key="1">
    <source>
        <dbReference type="SAM" id="MobiDB-lite"/>
    </source>
</evidence>
<name>A0A9K3HTX9_HELAN</name>
<evidence type="ECO:0000313" key="3">
    <source>
        <dbReference type="Proteomes" id="UP000215914"/>
    </source>
</evidence>
<reference evidence="2" key="1">
    <citation type="journal article" date="2017" name="Nature">
        <title>The sunflower genome provides insights into oil metabolism, flowering and Asterid evolution.</title>
        <authorList>
            <person name="Badouin H."/>
            <person name="Gouzy J."/>
            <person name="Grassa C.J."/>
            <person name="Murat F."/>
            <person name="Staton S.E."/>
            <person name="Cottret L."/>
            <person name="Lelandais-Briere C."/>
            <person name="Owens G.L."/>
            <person name="Carrere S."/>
            <person name="Mayjonade B."/>
            <person name="Legrand L."/>
            <person name="Gill N."/>
            <person name="Kane N.C."/>
            <person name="Bowers J.E."/>
            <person name="Hubner S."/>
            <person name="Bellec A."/>
            <person name="Berard A."/>
            <person name="Berges H."/>
            <person name="Blanchet N."/>
            <person name="Boniface M.C."/>
            <person name="Brunel D."/>
            <person name="Catrice O."/>
            <person name="Chaidir N."/>
            <person name="Claudel C."/>
            <person name="Donnadieu C."/>
            <person name="Faraut T."/>
            <person name="Fievet G."/>
            <person name="Helmstetter N."/>
            <person name="King M."/>
            <person name="Knapp S.J."/>
            <person name="Lai Z."/>
            <person name="Le Paslier M.C."/>
            <person name="Lippi Y."/>
            <person name="Lorenzon L."/>
            <person name="Mandel J.R."/>
            <person name="Marage G."/>
            <person name="Marchand G."/>
            <person name="Marquand E."/>
            <person name="Bret-Mestries E."/>
            <person name="Morien E."/>
            <person name="Nambeesan S."/>
            <person name="Nguyen T."/>
            <person name="Pegot-Espagnet P."/>
            <person name="Pouilly N."/>
            <person name="Raftis F."/>
            <person name="Sallet E."/>
            <person name="Schiex T."/>
            <person name="Thomas J."/>
            <person name="Vandecasteele C."/>
            <person name="Vares D."/>
            <person name="Vear F."/>
            <person name="Vautrin S."/>
            <person name="Crespi M."/>
            <person name="Mangin B."/>
            <person name="Burke J.M."/>
            <person name="Salse J."/>
            <person name="Munos S."/>
            <person name="Vincourt P."/>
            <person name="Rieseberg L.H."/>
            <person name="Langlade N.B."/>
        </authorList>
    </citation>
    <scope>NUCLEOTIDE SEQUENCE</scope>
    <source>
        <tissue evidence="2">Leaves</tissue>
    </source>
</reference>
<sequence>MVERSVVVPDRTSAFKGFSGSAVIGRTVDLETLVDFDKLLRIAKVDFLRIQYVGGLTILLSFLDEAAAGRFLEARHIWGPWFVKLELWAGQTLPLERVAWIKMHGIPLNLMEVDVFSQVGELFGKVLFVPKDVEEDHDLSVVKIGVLMGDARRCNEMVSLRWKDRIFRIWVDEELEDWVPDCLDCKSVGNSESESAMASSPVVGVVNSGEEEFVGSQKSEGSELEELRKSLFNVGNHPEVNPPMQMHAENCEYSNIDGAAADPTKLNQNVGNSSDSVGPFDFACGSGPFPFGHGVTDGPLKSRAHIRKPQLGLRSRKGKAQMGQGNSPGDIRPLKRSRTEVEEQEEGFGFVGFTSKNPYATENGRAIEDKFVEDLDLNAEANQGNVDGGG</sequence>
<dbReference type="Proteomes" id="UP000215914">
    <property type="component" value="Unassembled WGS sequence"/>
</dbReference>
<dbReference type="EMBL" id="MNCJ02000326">
    <property type="protein sequence ID" value="KAF5784274.1"/>
    <property type="molecule type" value="Genomic_DNA"/>
</dbReference>
<organism evidence="2 3">
    <name type="scientific">Helianthus annuus</name>
    <name type="common">Common sunflower</name>
    <dbReference type="NCBI Taxonomy" id="4232"/>
    <lineage>
        <taxon>Eukaryota</taxon>
        <taxon>Viridiplantae</taxon>
        <taxon>Streptophyta</taxon>
        <taxon>Embryophyta</taxon>
        <taxon>Tracheophyta</taxon>
        <taxon>Spermatophyta</taxon>
        <taxon>Magnoliopsida</taxon>
        <taxon>eudicotyledons</taxon>
        <taxon>Gunneridae</taxon>
        <taxon>Pentapetalae</taxon>
        <taxon>asterids</taxon>
        <taxon>campanulids</taxon>
        <taxon>Asterales</taxon>
        <taxon>Asteraceae</taxon>
        <taxon>Asteroideae</taxon>
        <taxon>Heliantheae alliance</taxon>
        <taxon>Heliantheae</taxon>
        <taxon>Helianthus</taxon>
    </lineage>
</organism>
<dbReference type="PANTHER" id="PTHR34427:SF5">
    <property type="entry name" value="DUF4283 DOMAIN-CONTAINING PROTEIN"/>
    <property type="match status" value="1"/>
</dbReference>
<proteinExistence type="predicted"/>